<feature type="transmembrane region" description="Helical" evidence="1">
    <location>
        <begin position="880"/>
        <end position="900"/>
    </location>
</feature>
<dbReference type="EMBL" id="JAVBIK010000001">
    <property type="protein sequence ID" value="MDT7518825.1"/>
    <property type="molecule type" value="Genomic_DNA"/>
</dbReference>
<name>A0ABU3KMB3_9BURK</name>
<dbReference type="SUPFAM" id="SSF82693">
    <property type="entry name" value="Multidrug efflux transporter AcrB pore domain, PN1, PN2, PC1 and PC2 subdomains"/>
    <property type="match status" value="3"/>
</dbReference>
<dbReference type="InterPro" id="IPR001036">
    <property type="entry name" value="Acrflvin-R"/>
</dbReference>
<organism evidence="2 3">
    <name type="scientific">Rhodoferax potami</name>
    <dbReference type="NCBI Taxonomy" id="3068338"/>
    <lineage>
        <taxon>Bacteria</taxon>
        <taxon>Pseudomonadati</taxon>
        <taxon>Pseudomonadota</taxon>
        <taxon>Betaproteobacteria</taxon>
        <taxon>Burkholderiales</taxon>
        <taxon>Comamonadaceae</taxon>
        <taxon>Rhodoferax</taxon>
    </lineage>
</organism>
<dbReference type="RefSeq" id="WP_313874541.1">
    <property type="nucleotide sequence ID" value="NZ_JAVBIK010000001.1"/>
</dbReference>
<sequence length="1029" mass="110121">MNISEHFIRRPVMTVLLNLAIVMAGVIGFRSIPVAALPSYDTPVINVSASLAGASPETMATSVALPLEKQFQTVPGLKTISSTSTLGSTSLTLEFEESRNIDAAAVDVQAALLRAQRALPSDMTNPPSYRKVNPADAPVLLVALQSPSLSPAELQDYAEHLIVPTLSTVSGVAQVNVFGSKRYAVRVRVQPQALAARNIGLDEISAALRAANVNTPVGTLEGPKQTLVLQANKQLRNASEFADLIVSTKGGNPVRLRDVAKVEDSLETLRSWATLNGEPSITLAVQRQPGANTVQVVDSIRAALPALQTQMPASVKMTPVNDRSLSVREALHDVTLTLIGTIILVVLVIFLFLRRFVATVIPALSLPVSLVGAVALLWGLNYSLDNISLLGLTLAVGLVVDDAIVVLENIIRHVEKGENAFQAALRGAREVGFTIISISVSLIAVFIPIFFMPGVIGLLFHEFAVVVGLSIVVSAFVSLTLVPMLASRFLKDEAHMKRPGVVVRSFERAFNATFAGYTRMLDLALAHRWVILAIALSTFVATAWLLQVIPKGFFPEEDIGQIQVTTEAAEDTSFTAMVALQERAAEIIRKDPNVAVVSSFNGGGGAQNTGRMFVTLKPQSEREPMKKVVEGLRKKLRGVAGINVFMRPTQNLQLGGRQSKAQYQYILQSIRADELSTWAQKLQEKLRSDPMFRDVTSDSQLRGLQAQLKIDRDRANSLGVSVDSIRTALFSAFGERQVSTIYLPTDSYQVIMEVAPEAKQDESAINGIYVRSSNGGLVPLSSFTTVERSVGPTSINHVGQLQAVTVSFNLAPGAALGDATAKIDAAREAIQMPSSIISSYGGDAAVFKNSQGSQAILIIAALLVIYVLLGVLYESYIHPITILAGLPSAATGALATLMFFGQDLTLIATIGLVLLIGIVKKNAIMMIDFALDAQRHMGMTPAEAIREACILRFRPIMMTTLAALMGALPIALGIGAGAELRQPLGLAVVGGLIFSQAITLFITPVLYLLLERFSGTGPIVTPEAAQVEV</sequence>
<feature type="transmembrane region" description="Helical" evidence="1">
    <location>
        <begin position="360"/>
        <end position="381"/>
    </location>
</feature>
<feature type="transmembrane region" description="Helical" evidence="1">
    <location>
        <begin position="984"/>
        <end position="1010"/>
    </location>
</feature>
<dbReference type="SUPFAM" id="SSF82866">
    <property type="entry name" value="Multidrug efflux transporter AcrB transmembrane domain"/>
    <property type="match status" value="2"/>
</dbReference>
<proteinExistence type="predicted"/>
<feature type="transmembrane region" description="Helical" evidence="1">
    <location>
        <begin position="387"/>
        <end position="411"/>
    </location>
</feature>
<dbReference type="Pfam" id="PF00873">
    <property type="entry name" value="ACR_tran"/>
    <property type="match status" value="1"/>
</dbReference>
<gene>
    <name evidence="2" type="ORF">RAE19_08910</name>
</gene>
<feature type="transmembrane region" description="Helical" evidence="1">
    <location>
        <begin position="12"/>
        <end position="32"/>
    </location>
</feature>
<feature type="transmembrane region" description="Helical" evidence="1">
    <location>
        <begin position="529"/>
        <end position="546"/>
    </location>
</feature>
<feature type="transmembrane region" description="Helical" evidence="1">
    <location>
        <begin position="334"/>
        <end position="353"/>
    </location>
</feature>
<accession>A0ABU3KMB3</accession>
<dbReference type="Gene3D" id="3.30.2090.10">
    <property type="entry name" value="Multidrug efflux transporter AcrB TolC docking domain, DN and DC subdomains"/>
    <property type="match status" value="2"/>
</dbReference>
<dbReference type="Gene3D" id="3.30.70.1440">
    <property type="entry name" value="Multidrug efflux transporter AcrB pore domain"/>
    <property type="match status" value="1"/>
</dbReference>
<feature type="transmembrane region" description="Helical" evidence="1">
    <location>
        <begin position="855"/>
        <end position="873"/>
    </location>
</feature>
<dbReference type="PANTHER" id="PTHR32063:SF21">
    <property type="entry name" value="MULTIDRUG RESISTANCE PROTEIN MDTB"/>
    <property type="match status" value="1"/>
</dbReference>
<keyword evidence="3" id="KW-1185">Reference proteome</keyword>
<keyword evidence="1" id="KW-0812">Transmembrane</keyword>
<evidence type="ECO:0000313" key="2">
    <source>
        <dbReference type="EMBL" id="MDT7518825.1"/>
    </source>
</evidence>
<comment type="caution">
    <text evidence="2">The sequence shown here is derived from an EMBL/GenBank/DDBJ whole genome shotgun (WGS) entry which is preliminary data.</text>
</comment>
<dbReference type="PANTHER" id="PTHR32063">
    <property type="match status" value="1"/>
</dbReference>
<dbReference type="Gene3D" id="3.30.70.1320">
    <property type="entry name" value="Multidrug efflux transporter AcrB pore domain like"/>
    <property type="match status" value="1"/>
</dbReference>
<dbReference type="Gene3D" id="1.20.1640.10">
    <property type="entry name" value="Multidrug efflux transporter AcrB transmembrane domain"/>
    <property type="match status" value="2"/>
</dbReference>
<evidence type="ECO:0000313" key="3">
    <source>
        <dbReference type="Proteomes" id="UP001321700"/>
    </source>
</evidence>
<dbReference type="InterPro" id="IPR027463">
    <property type="entry name" value="AcrB_DN_DC_subdom"/>
</dbReference>
<feature type="transmembrane region" description="Helical" evidence="1">
    <location>
        <begin position="956"/>
        <end position="978"/>
    </location>
</feature>
<evidence type="ECO:0000256" key="1">
    <source>
        <dbReference type="SAM" id="Phobius"/>
    </source>
</evidence>
<feature type="transmembrane region" description="Helical" evidence="1">
    <location>
        <begin position="906"/>
        <end position="931"/>
    </location>
</feature>
<reference evidence="2 3" key="1">
    <citation type="submission" date="2023-08" db="EMBL/GenBank/DDBJ databases">
        <title>Rhodoferax potami sp. nov. and Rhodoferax mekongensis sp. nov., isolated from the Mekong River in Thailand.</title>
        <authorList>
            <person name="Kitikhun S."/>
            <person name="Charoenyingcharoen P."/>
            <person name="Siriarchawattana P."/>
            <person name="Likhitrattanapisal S."/>
            <person name="Nilsakha T."/>
            <person name="Chanpet A."/>
            <person name="Rattanawaree P."/>
            <person name="Ingsriswang S."/>
        </authorList>
    </citation>
    <scope>NUCLEOTIDE SEQUENCE [LARGE SCALE GENOMIC DNA]</scope>
    <source>
        <strain evidence="2 3">TBRC 17660</strain>
    </source>
</reference>
<dbReference type="PRINTS" id="PR00702">
    <property type="entry name" value="ACRIFLAVINRP"/>
</dbReference>
<dbReference type="SUPFAM" id="SSF82714">
    <property type="entry name" value="Multidrug efflux transporter AcrB TolC docking domain, DN and DC subdomains"/>
    <property type="match status" value="2"/>
</dbReference>
<dbReference type="Proteomes" id="UP001321700">
    <property type="component" value="Unassembled WGS sequence"/>
</dbReference>
<keyword evidence="1" id="KW-1133">Transmembrane helix</keyword>
<feature type="transmembrane region" description="Helical" evidence="1">
    <location>
        <begin position="431"/>
        <end position="451"/>
    </location>
</feature>
<dbReference type="Gene3D" id="3.30.70.1430">
    <property type="entry name" value="Multidrug efflux transporter AcrB pore domain"/>
    <property type="match status" value="2"/>
</dbReference>
<keyword evidence="1" id="KW-0472">Membrane</keyword>
<feature type="transmembrane region" description="Helical" evidence="1">
    <location>
        <begin position="463"/>
        <end position="486"/>
    </location>
</feature>
<protein>
    <submittedName>
        <fullName evidence="2">Efflux RND transporter permease subunit</fullName>
    </submittedName>
</protein>